<gene>
    <name evidence="2" type="ORF">HLB44_07820</name>
</gene>
<feature type="transmembrane region" description="Helical" evidence="1">
    <location>
        <begin position="120"/>
        <end position="139"/>
    </location>
</feature>
<feature type="transmembrane region" description="Helical" evidence="1">
    <location>
        <begin position="203"/>
        <end position="221"/>
    </location>
</feature>
<feature type="transmembrane region" description="Helical" evidence="1">
    <location>
        <begin position="97"/>
        <end position="114"/>
    </location>
</feature>
<keyword evidence="1" id="KW-0812">Transmembrane</keyword>
<evidence type="ECO:0000313" key="2">
    <source>
        <dbReference type="EMBL" id="NRF66887.1"/>
    </source>
</evidence>
<dbReference type="Proteomes" id="UP000737171">
    <property type="component" value="Unassembled WGS sequence"/>
</dbReference>
<accession>A0ABX2EE42</accession>
<name>A0ABX2EE42_9BURK</name>
<proteinExistence type="predicted"/>
<dbReference type="PANTHER" id="PTHR31061">
    <property type="entry name" value="LD22376P"/>
    <property type="match status" value="1"/>
</dbReference>
<comment type="caution">
    <text evidence="2">The sequence shown here is derived from an EMBL/GenBank/DDBJ whole genome shotgun (WGS) entry which is preliminary data.</text>
</comment>
<organism evidence="2 3">
    <name type="scientific">Pseudaquabacterium terrae</name>
    <dbReference type="NCBI Taxonomy" id="2732868"/>
    <lineage>
        <taxon>Bacteria</taxon>
        <taxon>Pseudomonadati</taxon>
        <taxon>Pseudomonadota</taxon>
        <taxon>Betaproteobacteria</taxon>
        <taxon>Burkholderiales</taxon>
        <taxon>Sphaerotilaceae</taxon>
        <taxon>Pseudaquabacterium</taxon>
    </lineage>
</organism>
<feature type="transmembrane region" description="Helical" evidence="1">
    <location>
        <begin position="53"/>
        <end position="76"/>
    </location>
</feature>
<dbReference type="RefSeq" id="WP_173121982.1">
    <property type="nucleotide sequence ID" value="NZ_JABRWJ010000002.1"/>
</dbReference>
<keyword evidence="1" id="KW-0472">Membrane</keyword>
<reference evidence="2 3" key="1">
    <citation type="submission" date="2020-05" db="EMBL/GenBank/DDBJ databases">
        <title>Aquincola sp. isolate from soil.</title>
        <authorList>
            <person name="Han J."/>
            <person name="Kim D.-U."/>
        </authorList>
    </citation>
    <scope>NUCLEOTIDE SEQUENCE [LARGE SCALE GENOMIC DNA]</scope>
    <source>
        <strain evidence="2 3">S2</strain>
    </source>
</reference>
<keyword evidence="3" id="KW-1185">Reference proteome</keyword>
<sequence>MSRLALPRLAAGRSAAVDLFRALTVLVMVVVNDWSGVPGLPAWAAHMPADADAMSFVDAVFPAFLFIVGLSIPFALQQRADAGQAPAAVLRHTAQRAGALIVLGLFMVNAEGAAAMPLPVAAWALAAYFGVFLLWGSLGGGPALAWPWRSTGAVLLVALALLYRGADGAPMQPHWWGILGLIGWAYLLACAAFVAARGRLVPLLLALALCVAWYIVLAPRLGQGGHATHTAIVLAGCVTACLLFDARRPRVAAALGFAVALALLASALRPGWKVSKIHATPSWALYSAAACTVIALLLRWSLRRAPAVGERLAGALAPVAANPLLAYLIPFVVEASMQLAGWQRPALLRHGAAGIATAFVYALLVLLATRWLAARGVRLRL</sequence>
<dbReference type="EMBL" id="JABRWJ010000002">
    <property type="protein sequence ID" value="NRF66887.1"/>
    <property type="molecule type" value="Genomic_DNA"/>
</dbReference>
<feature type="transmembrane region" description="Helical" evidence="1">
    <location>
        <begin position="283"/>
        <end position="300"/>
    </location>
</feature>
<feature type="transmembrane region" description="Helical" evidence="1">
    <location>
        <begin position="353"/>
        <end position="373"/>
    </location>
</feature>
<feature type="transmembrane region" description="Helical" evidence="1">
    <location>
        <begin position="251"/>
        <end position="271"/>
    </location>
</feature>
<evidence type="ECO:0000313" key="3">
    <source>
        <dbReference type="Proteomes" id="UP000737171"/>
    </source>
</evidence>
<keyword evidence="1" id="KW-1133">Transmembrane helix</keyword>
<feature type="transmembrane region" description="Helical" evidence="1">
    <location>
        <begin position="175"/>
        <end position="196"/>
    </location>
</feature>
<protein>
    <submittedName>
        <fullName evidence="2">DUF5009 domain-containing protein</fullName>
    </submittedName>
</protein>
<feature type="transmembrane region" description="Helical" evidence="1">
    <location>
        <begin position="312"/>
        <end position="333"/>
    </location>
</feature>
<feature type="transmembrane region" description="Helical" evidence="1">
    <location>
        <begin position="146"/>
        <end position="163"/>
    </location>
</feature>
<feature type="transmembrane region" description="Helical" evidence="1">
    <location>
        <begin position="227"/>
        <end position="244"/>
    </location>
</feature>
<evidence type="ECO:0000256" key="1">
    <source>
        <dbReference type="SAM" id="Phobius"/>
    </source>
</evidence>
<dbReference type="PANTHER" id="PTHR31061:SF24">
    <property type="entry name" value="LD22376P"/>
    <property type="match status" value="1"/>
</dbReference>